<name>A0A0D0D6M1_9AGAM</name>
<organism evidence="2 3">
    <name type="scientific">Paxillus rubicundulus Ve08.2h10</name>
    <dbReference type="NCBI Taxonomy" id="930991"/>
    <lineage>
        <taxon>Eukaryota</taxon>
        <taxon>Fungi</taxon>
        <taxon>Dikarya</taxon>
        <taxon>Basidiomycota</taxon>
        <taxon>Agaricomycotina</taxon>
        <taxon>Agaricomycetes</taxon>
        <taxon>Agaricomycetidae</taxon>
        <taxon>Boletales</taxon>
        <taxon>Paxilineae</taxon>
        <taxon>Paxillaceae</taxon>
        <taxon>Paxillus</taxon>
    </lineage>
</organism>
<dbReference type="Proteomes" id="UP000054538">
    <property type="component" value="Unassembled WGS sequence"/>
</dbReference>
<protein>
    <submittedName>
        <fullName evidence="2">Uncharacterized protein</fullName>
    </submittedName>
</protein>
<accession>A0A0D0D6M1</accession>
<dbReference type="AlphaFoldDB" id="A0A0D0D6M1"/>
<dbReference type="EMBL" id="KN826307">
    <property type="protein sequence ID" value="KIK79326.1"/>
    <property type="molecule type" value="Genomic_DNA"/>
</dbReference>
<proteinExistence type="predicted"/>
<dbReference type="OrthoDB" id="2693292at2759"/>
<evidence type="ECO:0000313" key="2">
    <source>
        <dbReference type="EMBL" id="KIK79326.1"/>
    </source>
</evidence>
<gene>
    <name evidence="2" type="ORF">PAXRUDRAFT_16381</name>
</gene>
<evidence type="ECO:0000256" key="1">
    <source>
        <dbReference type="SAM" id="MobiDB-lite"/>
    </source>
</evidence>
<feature type="region of interest" description="Disordered" evidence="1">
    <location>
        <begin position="1"/>
        <end position="22"/>
    </location>
</feature>
<keyword evidence="3" id="KW-1185">Reference proteome</keyword>
<reference evidence="2 3" key="1">
    <citation type="submission" date="2014-04" db="EMBL/GenBank/DDBJ databases">
        <authorList>
            <consortium name="DOE Joint Genome Institute"/>
            <person name="Kuo A."/>
            <person name="Kohler A."/>
            <person name="Jargeat P."/>
            <person name="Nagy L.G."/>
            <person name="Floudas D."/>
            <person name="Copeland A."/>
            <person name="Barry K.W."/>
            <person name="Cichocki N."/>
            <person name="Veneault-Fourrey C."/>
            <person name="LaButti K."/>
            <person name="Lindquist E.A."/>
            <person name="Lipzen A."/>
            <person name="Lundell T."/>
            <person name="Morin E."/>
            <person name="Murat C."/>
            <person name="Sun H."/>
            <person name="Tunlid A."/>
            <person name="Henrissat B."/>
            <person name="Grigoriev I.V."/>
            <person name="Hibbett D.S."/>
            <person name="Martin F."/>
            <person name="Nordberg H.P."/>
            <person name="Cantor M.N."/>
            <person name="Hua S.X."/>
        </authorList>
    </citation>
    <scope>NUCLEOTIDE SEQUENCE [LARGE SCALE GENOMIC DNA]</scope>
    <source>
        <strain evidence="2 3">Ve08.2h10</strain>
    </source>
</reference>
<sequence length="301" mass="33060">MHQHLPKKMGTVPSCPKPAPVTSLQTQCMSCSTLYDAVPVASLGDLTPISEHDEADSTTMNEDINISILPQDALRNTDQFLSVITAAGTSKPGYVELDGLDEDSEDASEKMDIVEDQDGTTQVGSDDEESDLKLDYLLKQHHLNSKTIVRVETYDSDDDAPKDFTIQCMAPCPDGSNAPFSISSTTTLNVLHDIVAEKMEQFPALVCLQYHLYSDKAKQALTSIQTTEEFTLFKGCLQSLIIPGRLPSGRMSTHAPKNPVIHFENTSIGGGGPHTSSNKGHKSFRHDIWHSQAETNLWWRA</sequence>
<dbReference type="InParanoid" id="A0A0D0D6M1"/>
<reference evidence="3" key="2">
    <citation type="submission" date="2015-01" db="EMBL/GenBank/DDBJ databases">
        <title>Evolutionary Origins and Diversification of the Mycorrhizal Mutualists.</title>
        <authorList>
            <consortium name="DOE Joint Genome Institute"/>
            <consortium name="Mycorrhizal Genomics Consortium"/>
            <person name="Kohler A."/>
            <person name="Kuo A."/>
            <person name="Nagy L.G."/>
            <person name="Floudas D."/>
            <person name="Copeland A."/>
            <person name="Barry K.W."/>
            <person name="Cichocki N."/>
            <person name="Veneault-Fourrey C."/>
            <person name="LaButti K."/>
            <person name="Lindquist E.A."/>
            <person name="Lipzen A."/>
            <person name="Lundell T."/>
            <person name="Morin E."/>
            <person name="Murat C."/>
            <person name="Riley R."/>
            <person name="Ohm R."/>
            <person name="Sun H."/>
            <person name="Tunlid A."/>
            <person name="Henrissat B."/>
            <person name="Grigoriev I.V."/>
            <person name="Hibbett D.S."/>
            <person name="Martin F."/>
        </authorList>
    </citation>
    <scope>NUCLEOTIDE SEQUENCE [LARGE SCALE GENOMIC DNA]</scope>
    <source>
        <strain evidence="3">Ve08.2h10</strain>
    </source>
</reference>
<dbReference type="HOGENOM" id="CLU_924694_0_0_1"/>
<evidence type="ECO:0000313" key="3">
    <source>
        <dbReference type="Proteomes" id="UP000054538"/>
    </source>
</evidence>